<accession>A0A0S2KCF5</accession>
<reference evidence="2 3" key="1">
    <citation type="submission" date="2015-11" db="EMBL/GenBank/DDBJ databases">
        <authorList>
            <person name="Zhang Y."/>
            <person name="Guo Z."/>
        </authorList>
    </citation>
    <scope>NUCLEOTIDE SEQUENCE [LARGE SCALE GENOMIC DNA]</scope>
    <source>
        <strain evidence="2 3">KCTC 32221</strain>
    </source>
</reference>
<dbReference type="SUPFAM" id="SSF81901">
    <property type="entry name" value="HCP-like"/>
    <property type="match status" value="1"/>
</dbReference>
<feature type="chain" id="PRO_5006601614" evidence="1">
    <location>
        <begin position="26"/>
        <end position="201"/>
    </location>
</feature>
<evidence type="ECO:0000256" key="1">
    <source>
        <dbReference type="SAM" id="SignalP"/>
    </source>
</evidence>
<organism evidence="2 3">
    <name type="scientific">Pseudohongiella spirulinae</name>
    <dbReference type="NCBI Taxonomy" id="1249552"/>
    <lineage>
        <taxon>Bacteria</taxon>
        <taxon>Pseudomonadati</taxon>
        <taxon>Pseudomonadota</taxon>
        <taxon>Gammaproteobacteria</taxon>
        <taxon>Pseudomonadales</taxon>
        <taxon>Pseudohongiellaceae</taxon>
        <taxon>Pseudohongiella</taxon>
    </lineage>
</organism>
<evidence type="ECO:0000313" key="3">
    <source>
        <dbReference type="Proteomes" id="UP000065641"/>
    </source>
</evidence>
<dbReference type="Pfam" id="PF08238">
    <property type="entry name" value="Sel1"/>
    <property type="match status" value="3"/>
</dbReference>
<dbReference type="STRING" id="1249552.PS2015_1270"/>
<feature type="signal peptide" evidence="1">
    <location>
        <begin position="1"/>
        <end position="25"/>
    </location>
</feature>
<dbReference type="InterPro" id="IPR050767">
    <property type="entry name" value="Sel1_AlgK"/>
</dbReference>
<dbReference type="RefSeq" id="WP_058021421.1">
    <property type="nucleotide sequence ID" value="NZ_CP013189.1"/>
</dbReference>
<name>A0A0S2KCF5_9GAMM</name>
<dbReference type="PATRIC" id="fig|1249552.3.peg.1275"/>
<keyword evidence="1" id="KW-0732">Signal</keyword>
<evidence type="ECO:0000313" key="2">
    <source>
        <dbReference type="EMBL" id="ALO45929.1"/>
    </source>
</evidence>
<dbReference type="InterPro" id="IPR006597">
    <property type="entry name" value="Sel1-like"/>
</dbReference>
<protein>
    <submittedName>
        <fullName evidence="2">YbeQ</fullName>
    </submittedName>
</protein>
<proteinExistence type="predicted"/>
<dbReference type="Proteomes" id="UP000065641">
    <property type="component" value="Chromosome"/>
</dbReference>
<dbReference type="SMART" id="SM00671">
    <property type="entry name" value="SEL1"/>
    <property type="match status" value="3"/>
</dbReference>
<dbReference type="AlphaFoldDB" id="A0A0S2KCF5"/>
<dbReference type="PANTHER" id="PTHR11102:SF160">
    <property type="entry name" value="ERAD-ASSOCIATED E3 UBIQUITIN-PROTEIN LIGASE COMPONENT HRD3"/>
    <property type="match status" value="1"/>
</dbReference>
<dbReference type="KEGG" id="pspi:PS2015_1270"/>
<sequence length="201" mass="21434" precursor="true">MMRVRKWLQAAALSLLAGGMAPLLAAAEPSVVDQELASLSVQAEQGDAAAQFDLGNRYLKGNGVEQDNFEALRWFKLAADAGNVNAQYNIAVMYLNGIGVIQDGPEAVQWFLAAAENGDAQSQFTLGILLFNGQLGVPQNVPEAYKWFTLAGAAGHQSAAANAVLIQEMLPANEVMARQAEAQAWIEAFNARLAENTSSQP</sequence>
<dbReference type="InterPro" id="IPR011990">
    <property type="entry name" value="TPR-like_helical_dom_sf"/>
</dbReference>
<dbReference type="EMBL" id="CP013189">
    <property type="protein sequence ID" value="ALO45929.1"/>
    <property type="molecule type" value="Genomic_DNA"/>
</dbReference>
<keyword evidence="3" id="KW-1185">Reference proteome</keyword>
<gene>
    <name evidence="2" type="ORF">PS2015_1270</name>
</gene>
<dbReference type="OrthoDB" id="6429934at2"/>
<dbReference type="PANTHER" id="PTHR11102">
    <property type="entry name" value="SEL-1-LIKE PROTEIN"/>
    <property type="match status" value="1"/>
</dbReference>
<dbReference type="Gene3D" id="1.25.40.10">
    <property type="entry name" value="Tetratricopeptide repeat domain"/>
    <property type="match status" value="1"/>
</dbReference>